<protein>
    <recommendedName>
        <fullName evidence="3">Class II aldolase/adducin N-terminal domain-containing protein</fullName>
    </recommendedName>
</protein>
<accession>A0A9W6PRA4</accession>
<dbReference type="RefSeq" id="WP_081974191.1">
    <property type="nucleotide sequence ID" value="NZ_BSRX01000083.1"/>
</dbReference>
<evidence type="ECO:0000256" key="1">
    <source>
        <dbReference type="ARBA" id="ARBA00037961"/>
    </source>
</evidence>
<dbReference type="AlphaFoldDB" id="A0A9W6PRA4"/>
<proteinExistence type="inferred from homology"/>
<dbReference type="SUPFAM" id="SSF53639">
    <property type="entry name" value="AraD/HMP-PK domain-like"/>
    <property type="match status" value="1"/>
</dbReference>
<evidence type="ECO:0000313" key="5">
    <source>
        <dbReference type="Proteomes" id="UP001165143"/>
    </source>
</evidence>
<reference evidence="4" key="1">
    <citation type="submission" date="2023-02" db="EMBL/GenBank/DDBJ databases">
        <title>Kitasatospora phosalacinea NBRC 14362.</title>
        <authorList>
            <person name="Ichikawa N."/>
            <person name="Sato H."/>
            <person name="Tonouchi N."/>
        </authorList>
    </citation>
    <scope>NUCLEOTIDE SEQUENCE</scope>
    <source>
        <strain evidence="4">NBRC 14362</strain>
    </source>
</reference>
<organism evidence="4 5">
    <name type="scientific">Kitasatospora phosalacinea</name>
    <dbReference type="NCBI Taxonomy" id="2065"/>
    <lineage>
        <taxon>Bacteria</taxon>
        <taxon>Bacillati</taxon>
        <taxon>Actinomycetota</taxon>
        <taxon>Actinomycetes</taxon>
        <taxon>Kitasatosporales</taxon>
        <taxon>Streptomycetaceae</taxon>
        <taxon>Kitasatospora</taxon>
    </lineage>
</organism>
<dbReference type="EMBL" id="BSRX01000083">
    <property type="protein sequence ID" value="GLW59448.1"/>
    <property type="molecule type" value="Genomic_DNA"/>
</dbReference>
<feature type="region of interest" description="Disordered" evidence="2">
    <location>
        <begin position="1"/>
        <end position="33"/>
    </location>
</feature>
<gene>
    <name evidence="4" type="ORF">Kpho01_74580</name>
</gene>
<dbReference type="PANTHER" id="PTHR10672">
    <property type="entry name" value="ADDUCIN"/>
    <property type="match status" value="1"/>
</dbReference>
<evidence type="ECO:0000256" key="2">
    <source>
        <dbReference type="SAM" id="MobiDB-lite"/>
    </source>
</evidence>
<dbReference type="InterPro" id="IPR036409">
    <property type="entry name" value="Aldolase_II/adducin_N_sf"/>
</dbReference>
<dbReference type="InterPro" id="IPR001303">
    <property type="entry name" value="Aldolase_II/adducin_N"/>
</dbReference>
<dbReference type="GO" id="GO:0005856">
    <property type="term" value="C:cytoskeleton"/>
    <property type="evidence" value="ECO:0007669"/>
    <property type="project" value="TreeGrafter"/>
</dbReference>
<feature type="domain" description="Class II aldolase/adducin N-terminal" evidence="3">
    <location>
        <begin position="40"/>
        <end position="217"/>
    </location>
</feature>
<dbReference type="OrthoDB" id="3729465at2"/>
<dbReference type="Gene3D" id="3.40.225.10">
    <property type="entry name" value="Class II aldolase/adducin N-terminal domain"/>
    <property type="match status" value="1"/>
</dbReference>
<comment type="similarity">
    <text evidence="1">Belongs to the aldolase class II family.</text>
</comment>
<evidence type="ECO:0000259" key="3">
    <source>
        <dbReference type="SMART" id="SM01007"/>
    </source>
</evidence>
<dbReference type="SMART" id="SM01007">
    <property type="entry name" value="Aldolase_II"/>
    <property type="match status" value="1"/>
</dbReference>
<sequence length="268" mass="28596">MSTRTDEGLPPGAPAPGRPAPDQAPTPARDLTPAQARLRGQLAVGARSLSLGGHDDFNQGQVSARLPGSRTFQIKGALTGFDECRPEDVVPANVDPDAPPHRLAPPELALHQAVYAARPDVNAVVHSHAPHTLVFGATDLTVRPVSHDGAYFEERLPRFTLTSNTILDIATGRAVADALGSAPALLLRNHGGLVVGKSLKHAVVLAHLLERACRLQLMAEAVPGGYHSSSAADVEAKREFIYGDLAVRSYWEHSVRSVLRTWPEAVAW</sequence>
<feature type="compositionally biased region" description="Pro residues" evidence="2">
    <location>
        <begin position="11"/>
        <end position="24"/>
    </location>
</feature>
<dbReference type="GO" id="GO:0051015">
    <property type="term" value="F:actin filament binding"/>
    <property type="evidence" value="ECO:0007669"/>
    <property type="project" value="TreeGrafter"/>
</dbReference>
<dbReference type="InterPro" id="IPR051017">
    <property type="entry name" value="Aldolase-II_Adducin_sf"/>
</dbReference>
<dbReference type="Pfam" id="PF00596">
    <property type="entry name" value="Aldolase_II"/>
    <property type="match status" value="1"/>
</dbReference>
<comment type="caution">
    <text evidence="4">The sequence shown here is derived from an EMBL/GenBank/DDBJ whole genome shotgun (WGS) entry which is preliminary data.</text>
</comment>
<dbReference type="Proteomes" id="UP001165143">
    <property type="component" value="Unassembled WGS sequence"/>
</dbReference>
<dbReference type="PANTHER" id="PTHR10672:SF3">
    <property type="entry name" value="PROTEIN HU-LI TAI SHAO"/>
    <property type="match status" value="1"/>
</dbReference>
<evidence type="ECO:0000313" key="4">
    <source>
        <dbReference type="EMBL" id="GLW59448.1"/>
    </source>
</evidence>
<name>A0A9W6PRA4_9ACTN</name>